<evidence type="ECO:0000313" key="2">
    <source>
        <dbReference type="EMBL" id="TID20926.1"/>
    </source>
</evidence>
<comment type="caution">
    <text evidence="2">The sequence shown here is derived from an EMBL/GenBank/DDBJ whole genome shotgun (WGS) entry which is preliminary data.</text>
</comment>
<feature type="region of interest" description="Disordered" evidence="1">
    <location>
        <begin position="35"/>
        <end position="66"/>
    </location>
</feature>
<dbReference type="Proteomes" id="UP000298493">
    <property type="component" value="Unassembled WGS sequence"/>
</dbReference>
<feature type="compositionally biased region" description="Polar residues" evidence="1">
    <location>
        <begin position="45"/>
        <end position="66"/>
    </location>
</feature>
<name>A0A4Z1P8A0_9PEZI</name>
<reference evidence="2 3" key="1">
    <citation type="submission" date="2019-04" db="EMBL/GenBank/DDBJ databases">
        <title>High contiguity whole genome sequence and gene annotation resource for two Venturia nashicola isolates.</title>
        <authorList>
            <person name="Prokchorchik M."/>
            <person name="Won K."/>
            <person name="Lee Y."/>
            <person name="Choi E.D."/>
            <person name="Segonzac C."/>
            <person name="Sohn K.H."/>
        </authorList>
    </citation>
    <scope>NUCLEOTIDE SEQUENCE [LARGE SCALE GENOMIC DNA]</scope>
    <source>
        <strain evidence="2 3">PRI2</strain>
    </source>
</reference>
<organism evidence="2 3">
    <name type="scientific">Venturia nashicola</name>
    <dbReference type="NCBI Taxonomy" id="86259"/>
    <lineage>
        <taxon>Eukaryota</taxon>
        <taxon>Fungi</taxon>
        <taxon>Dikarya</taxon>
        <taxon>Ascomycota</taxon>
        <taxon>Pezizomycotina</taxon>
        <taxon>Dothideomycetes</taxon>
        <taxon>Pleosporomycetidae</taxon>
        <taxon>Venturiales</taxon>
        <taxon>Venturiaceae</taxon>
        <taxon>Venturia</taxon>
    </lineage>
</organism>
<feature type="compositionally biased region" description="Basic and acidic residues" evidence="1">
    <location>
        <begin position="84"/>
        <end position="95"/>
    </location>
</feature>
<dbReference type="EMBL" id="SNSC02000010">
    <property type="protein sequence ID" value="TID20926.1"/>
    <property type="molecule type" value="Genomic_DNA"/>
</dbReference>
<accession>A0A4Z1P8A0</accession>
<proteinExistence type="predicted"/>
<sequence length="103" mass="11381">MNTNMPHTMDISVPLSKLGTPGPYHQVTLPFRPRCTLMGAHPSDSVKNPINTGSPRPSTKSISKPQLWATSKATEVIPELSLDAKRPMESDEIWKKSKKPKTC</sequence>
<protein>
    <submittedName>
        <fullName evidence="2">Uncharacterized protein</fullName>
    </submittedName>
</protein>
<gene>
    <name evidence="2" type="ORF">E6O75_ATG05691</name>
</gene>
<keyword evidence="3" id="KW-1185">Reference proteome</keyword>
<evidence type="ECO:0000313" key="3">
    <source>
        <dbReference type="Proteomes" id="UP000298493"/>
    </source>
</evidence>
<dbReference type="AlphaFoldDB" id="A0A4Z1P8A0"/>
<evidence type="ECO:0000256" key="1">
    <source>
        <dbReference type="SAM" id="MobiDB-lite"/>
    </source>
</evidence>
<feature type="region of interest" description="Disordered" evidence="1">
    <location>
        <begin position="84"/>
        <end position="103"/>
    </location>
</feature>